<reference evidence="1" key="1">
    <citation type="submission" date="2018-02" db="EMBL/GenBank/DDBJ databases">
        <title>Rhizophora mucronata_Transcriptome.</title>
        <authorList>
            <person name="Meera S.P."/>
            <person name="Sreeshan A."/>
            <person name="Augustine A."/>
        </authorList>
    </citation>
    <scope>NUCLEOTIDE SEQUENCE</scope>
    <source>
        <tissue evidence="1">Leaf</tissue>
    </source>
</reference>
<dbReference type="EMBL" id="GGEC01022752">
    <property type="protein sequence ID" value="MBX03236.1"/>
    <property type="molecule type" value="Transcribed_RNA"/>
</dbReference>
<protein>
    <submittedName>
        <fullName evidence="1">Uncharacterized protein</fullName>
    </submittedName>
</protein>
<name>A0A2P2KBZ1_RHIMU</name>
<sequence length="31" mass="3522">MQNALKKISLFVCSSSIGSSYQKYNITEFSF</sequence>
<proteinExistence type="predicted"/>
<organism evidence="1">
    <name type="scientific">Rhizophora mucronata</name>
    <name type="common">Asiatic mangrove</name>
    <dbReference type="NCBI Taxonomy" id="61149"/>
    <lineage>
        <taxon>Eukaryota</taxon>
        <taxon>Viridiplantae</taxon>
        <taxon>Streptophyta</taxon>
        <taxon>Embryophyta</taxon>
        <taxon>Tracheophyta</taxon>
        <taxon>Spermatophyta</taxon>
        <taxon>Magnoliopsida</taxon>
        <taxon>eudicotyledons</taxon>
        <taxon>Gunneridae</taxon>
        <taxon>Pentapetalae</taxon>
        <taxon>rosids</taxon>
        <taxon>fabids</taxon>
        <taxon>Malpighiales</taxon>
        <taxon>Rhizophoraceae</taxon>
        <taxon>Rhizophora</taxon>
    </lineage>
</organism>
<accession>A0A2P2KBZ1</accession>
<dbReference type="AlphaFoldDB" id="A0A2P2KBZ1"/>
<evidence type="ECO:0000313" key="1">
    <source>
        <dbReference type="EMBL" id="MBX03236.1"/>
    </source>
</evidence>